<evidence type="ECO:0000256" key="1">
    <source>
        <dbReference type="ARBA" id="ARBA00006216"/>
    </source>
</evidence>
<reference evidence="6 7" key="1">
    <citation type="journal article" date="2015" name="Nature">
        <title>rRNA introns, odd ribosomes, and small enigmatic genomes across a large radiation of phyla.</title>
        <authorList>
            <person name="Brown C.T."/>
            <person name="Hug L.A."/>
            <person name="Thomas B.C."/>
            <person name="Sharon I."/>
            <person name="Castelle C.J."/>
            <person name="Singh A."/>
            <person name="Wilkins M.J."/>
            <person name="Williams K.H."/>
            <person name="Banfield J.F."/>
        </authorList>
    </citation>
    <scope>NUCLEOTIDE SEQUENCE [LARGE SCALE GENOMIC DNA]</scope>
</reference>
<accession>A0A0G0JR32</accession>
<proteinExistence type="inferred from homology"/>
<protein>
    <submittedName>
        <fullName evidence="6">FeS assembly ATPase SufC</fullName>
    </submittedName>
</protein>
<evidence type="ECO:0000256" key="4">
    <source>
        <dbReference type="SAM" id="Phobius"/>
    </source>
</evidence>
<dbReference type="AlphaFoldDB" id="A0A0G0JR32"/>
<dbReference type="PANTHER" id="PTHR43204">
    <property type="entry name" value="ABC TRANSPORTER I FAMILY MEMBER 6, CHLOROPLASTIC"/>
    <property type="match status" value="1"/>
</dbReference>
<dbReference type="NCBIfam" id="TIGR01978">
    <property type="entry name" value="sufC"/>
    <property type="match status" value="1"/>
</dbReference>
<dbReference type="SUPFAM" id="SSF52540">
    <property type="entry name" value="P-loop containing nucleoside triphosphate hydrolases"/>
    <property type="match status" value="1"/>
</dbReference>
<dbReference type="Gene3D" id="3.40.50.300">
    <property type="entry name" value="P-loop containing nucleotide triphosphate hydrolases"/>
    <property type="match status" value="1"/>
</dbReference>
<dbReference type="Pfam" id="PF00005">
    <property type="entry name" value="ABC_tran"/>
    <property type="match status" value="1"/>
</dbReference>
<dbReference type="PROSITE" id="PS00211">
    <property type="entry name" value="ABC_TRANSPORTER_1"/>
    <property type="match status" value="1"/>
</dbReference>
<gene>
    <name evidence="6" type="ORF">US90_C0018G0021</name>
</gene>
<dbReference type="InterPro" id="IPR010230">
    <property type="entry name" value="FeS-cluster_ATPase_SufC"/>
</dbReference>
<name>A0A0G0JR32_9BACT</name>
<sequence length="243" mass="27233">MLKIEKLNVSVDNKKILNGLSLEIKPGEVHAVMGPNGSGKSTLAYTLAGHPKYKVESGKIYIDKNEIQEMSPDERANLGLFLAMQYPVAVPGLTTFSFLWQIYKNRNKNKTKVVEFRNWLLKQSEVLSLNPELLKRGLNDGFSGGEKKKLEILQMIVSSPKYIILDEIDSGLDVDALKKIAQTVAKIAKEMNIGVLLITHYSRILDYVKADRVHIMREGKMVESGGADLVIKIEKEGYEVSKK</sequence>
<keyword evidence="4" id="KW-1133">Transmembrane helix</keyword>
<dbReference type="InterPro" id="IPR027417">
    <property type="entry name" value="P-loop_NTPase"/>
</dbReference>
<evidence type="ECO:0000259" key="5">
    <source>
        <dbReference type="PROSITE" id="PS50893"/>
    </source>
</evidence>
<dbReference type="PANTHER" id="PTHR43204:SF1">
    <property type="entry name" value="ABC TRANSPORTER I FAMILY MEMBER 6, CHLOROPLASTIC"/>
    <property type="match status" value="1"/>
</dbReference>
<keyword evidence="3" id="KW-0067">ATP-binding</keyword>
<feature type="transmembrane region" description="Helical" evidence="4">
    <location>
        <begin position="78"/>
        <end position="100"/>
    </location>
</feature>
<comment type="similarity">
    <text evidence="1">Belongs to the ABC transporter superfamily. Ycf16 family.</text>
</comment>
<organism evidence="6 7">
    <name type="scientific">Candidatus Shapirobacteria bacterium GW2011_GWE2_38_30</name>
    <dbReference type="NCBI Taxonomy" id="1618490"/>
    <lineage>
        <taxon>Bacteria</taxon>
        <taxon>Candidatus Shapironibacteriota</taxon>
    </lineage>
</organism>
<keyword evidence="4" id="KW-0472">Membrane</keyword>
<keyword evidence="2" id="KW-0547">Nucleotide-binding</keyword>
<evidence type="ECO:0000313" key="7">
    <source>
        <dbReference type="Proteomes" id="UP000034406"/>
    </source>
</evidence>
<dbReference type="PROSITE" id="PS50893">
    <property type="entry name" value="ABC_TRANSPORTER_2"/>
    <property type="match status" value="1"/>
</dbReference>
<dbReference type="GO" id="GO:0016887">
    <property type="term" value="F:ATP hydrolysis activity"/>
    <property type="evidence" value="ECO:0007669"/>
    <property type="project" value="InterPro"/>
</dbReference>
<evidence type="ECO:0000313" key="6">
    <source>
        <dbReference type="EMBL" id="KKQ69177.1"/>
    </source>
</evidence>
<evidence type="ECO:0000256" key="2">
    <source>
        <dbReference type="ARBA" id="ARBA00022741"/>
    </source>
</evidence>
<dbReference type="Proteomes" id="UP000034406">
    <property type="component" value="Unassembled WGS sequence"/>
</dbReference>
<comment type="caution">
    <text evidence="6">The sequence shown here is derived from an EMBL/GenBank/DDBJ whole genome shotgun (WGS) entry which is preliminary data.</text>
</comment>
<dbReference type="InterPro" id="IPR003439">
    <property type="entry name" value="ABC_transporter-like_ATP-bd"/>
</dbReference>
<dbReference type="STRING" id="1618490.US90_C0018G0021"/>
<dbReference type="CDD" id="cd03217">
    <property type="entry name" value="ABC_FeS_Assembly"/>
    <property type="match status" value="1"/>
</dbReference>
<dbReference type="SMART" id="SM00382">
    <property type="entry name" value="AAA"/>
    <property type="match status" value="1"/>
</dbReference>
<evidence type="ECO:0000256" key="3">
    <source>
        <dbReference type="ARBA" id="ARBA00022840"/>
    </source>
</evidence>
<feature type="domain" description="ABC transporter" evidence="5">
    <location>
        <begin position="2"/>
        <end position="243"/>
    </location>
</feature>
<dbReference type="EMBL" id="LBUT01000018">
    <property type="protein sequence ID" value="KKQ69177.1"/>
    <property type="molecule type" value="Genomic_DNA"/>
</dbReference>
<dbReference type="InterPro" id="IPR017871">
    <property type="entry name" value="ABC_transporter-like_CS"/>
</dbReference>
<dbReference type="GO" id="GO:0005524">
    <property type="term" value="F:ATP binding"/>
    <property type="evidence" value="ECO:0007669"/>
    <property type="project" value="UniProtKB-KW"/>
</dbReference>
<dbReference type="InterPro" id="IPR003593">
    <property type="entry name" value="AAA+_ATPase"/>
</dbReference>
<keyword evidence="4" id="KW-0812">Transmembrane</keyword>
<dbReference type="PATRIC" id="fig|1618490.4.peg.683"/>